<keyword evidence="2" id="KW-0472">Membrane</keyword>
<name>A0AAD7FLA7_9AGAR</name>
<keyword evidence="2" id="KW-1133">Transmembrane helix</keyword>
<evidence type="ECO:0000313" key="3">
    <source>
        <dbReference type="EMBL" id="KAJ7630909.1"/>
    </source>
</evidence>
<keyword evidence="4" id="KW-1185">Reference proteome</keyword>
<feature type="compositionally biased region" description="Polar residues" evidence="1">
    <location>
        <begin position="384"/>
        <end position="394"/>
    </location>
</feature>
<feature type="compositionally biased region" description="Acidic residues" evidence="1">
    <location>
        <begin position="352"/>
        <end position="364"/>
    </location>
</feature>
<feature type="region of interest" description="Disordered" evidence="1">
    <location>
        <begin position="1"/>
        <end position="98"/>
    </location>
</feature>
<comment type="caution">
    <text evidence="3">The sequence shown here is derived from an EMBL/GenBank/DDBJ whole genome shotgun (WGS) entry which is preliminary data.</text>
</comment>
<sequence length="436" mass="45355">MPSASLAQSQPVTGSKADVPSGPGDAISQSPSSAPTPSSAAPSAKPSSAKPSSAQPSSAQPSSAQPSSVAAKTSSASKGAITGGAVKTSSSATPKAPSLSSVHAASASKPVASAPEAGPANLFTGTTTSTITEAPESTLSQASFIPVTDASGRTSLSLPALVTILSTSSEANGSFVTFTHVVANPTGFSQAISSGGHGFFHNSPAVAGVFVVVGAILTSIVAFGLFIFCRRRRRQRERHRRWLISVNRPRTVDGDEPEYPFQTPRTPPSPPPMRDAHMGDTHNWGIPVRSSLTGSAGLGLYDIPPVRRVQPPQELEQTYPRNSQGPIGLAITTDHSGRSSPSIYPPTLPAENNEDPFSDAEEVSPDMPMPPPRPRRSHLRDQGQLITPPSSVSGHSPVAESPGLFGLPLENEPRMPPMQLNELMGRRTLLDVRRSG</sequence>
<accession>A0AAD7FLA7</accession>
<feature type="region of interest" description="Disordered" evidence="1">
    <location>
        <begin position="253"/>
        <end position="275"/>
    </location>
</feature>
<dbReference type="Proteomes" id="UP001221142">
    <property type="component" value="Unassembled WGS sequence"/>
</dbReference>
<evidence type="ECO:0000313" key="4">
    <source>
        <dbReference type="Proteomes" id="UP001221142"/>
    </source>
</evidence>
<dbReference type="AlphaFoldDB" id="A0AAD7FLA7"/>
<proteinExistence type="predicted"/>
<feature type="compositionally biased region" description="Polar residues" evidence="1">
    <location>
        <begin position="1"/>
        <end position="13"/>
    </location>
</feature>
<evidence type="ECO:0000256" key="1">
    <source>
        <dbReference type="SAM" id="MobiDB-lite"/>
    </source>
</evidence>
<organism evidence="3 4">
    <name type="scientific">Roridomyces roridus</name>
    <dbReference type="NCBI Taxonomy" id="1738132"/>
    <lineage>
        <taxon>Eukaryota</taxon>
        <taxon>Fungi</taxon>
        <taxon>Dikarya</taxon>
        <taxon>Basidiomycota</taxon>
        <taxon>Agaricomycotina</taxon>
        <taxon>Agaricomycetes</taxon>
        <taxon>Agaricomycetidae</taxon>
        <taxon>Agaricales</taxon>
        <taxon>Marasmiineae</taxon>
        <taxon>Mycenaceae</taxon>
        <taxon>Roridomyces</taxon>
    </lineage>
</organism>
<gene>
    <name evidence="3" type="ORF">FB45DRAFT_551315</name>
</gene>
<protein>
    <submittedName>
        <fullName evidence="3">Uncharacterized protein</fullName>
    </submittedName>
</protein>
<dbReference type="EMBL" id="JARKIF010000009">
    <property type="protein sequence ID" value="KAJ7630909.1"/>
    <property type="molecule type" value="Genomic_DNA"/>
</dbReference>
<keyword evidence="2" id="KW-0812">Transmembrane</keyword>
<evidence type="ECO:0000256" key="2">
    <source>
        <dbReference type="SAM" id="Phobius"/>
    </source>
</evidence>
<feature type="transmembrane region" description="Helical" evidence="2">
    <location>
        <begin position="205"/>
        <end position="228"/>
    </location>
</feature>
<feature type="region of interest" description="Disordered" evidence="1">
    <location>
        <begin position="317"/>
        <end position="417"/>
    </location>
</feature>
<reference evidence="3" key="1">
    <citation type="submission" date="2023-03" db="EMBL/GenBank/DDBJ databases">
        <title>Massive genome expansion in bonnet fungi (Mycena s.s.) driven by repeated elements and novel gene families across ecological guilds.</title>
        <authorList>
            <consortium name="Lawrence Berkeley National Laboratory"/>
            <person name="Harder C.B."/>
            <person name="Miyauchi S."/>
            <person name="Viragh M."/>
            <person name="Kuo A."/>
            <person name="Thoen E."/>
            <person name="Andreopoulos B."/>
            <person name="Lu D."/>
            <person name="Skrede I."/>
            <person name="Drula E."/>
            <person name="Henrissat B."/>
            <person name="Morin E."/>
            <person name="Kohler A."/>
            <person name="Barry K."/>
            <person name="LaButti K."/>
            <person name="Morin E."/>
            <person name="Salamov A."/>
            <person name="Lipzen A."/>
            <person name="Mereny Z."/>
            <person name="Hegedus B."/>
            <person name="Baldrian P."/>
            <person name="Stursova M."/>
            <person name="Weitz H."/>
            <person name="Taylor A."/>
            <person name="Grigoriev I.V."/>
            <person name="Nagy L.G."/>
            <person name="Martin F."/>
            <person name="Kauserud H."/>
        </authorList>
    </citation>
    <scope>NUCLEOTIDE SEQUENCE</scope>
    <source>
        <strain evidence="3">9284</strain>
    </source>
</reference>
<feature type="compositionally biased region" description="Low complexity" evidence="1">
    <location>
        <begin position="28"/>
        <end position="80"/>
    </location>
</feature>